<dbReference type="KEGG" id="mpsy:CEK71_05930"/>
<keyword evidence="2" id="KW-0808">Transferase</keyword>
<organism evidence="2 3">
    <name type="scientific">Methylovulum psychrotolerans</name>
    <dbReference type="NCBI Taxonomy" id="1704499"/>
    <lineage>
        <taxon>Bacteria</taxon>
        <taxon>Pseudomonadati</taxon>
        <taxon>Pseudomonadota</taxon>
        <taxon>Gammaproteobacteria</taxon>
        <taxon>Methylococcales</taxon>
        <taxon>Methylococcaceae</taxon>
        <taxon>Methylovulum</taxon>
    </lineage>
</organism>
<feature type="domain" description="N-acetyltransferase" evidence="1">
    <location>
        <begin position="22"/>
        <end position="186"/>
    </location>
</feature>
<keyword evidence="3" id="KW-1185">Reference proteome</keyword>
<dbReference type="GO" id="GO:0016747">
    <property type="term" value="F:acyltransferase activity, transferring groups other than amino-acyl groups"/>
    <property type="evidence" value="ECO:0007669"/>
    <property type="project" value="InterPro"/>
</dbReference>
<dbReference type="InterPro" id="IPR016181">
    <property type="entry name" value="Acyl_CoA_acyltransferase"/>
</dbReference>
<evidence type="ECO:0000259" key="1">
    <source>
        <dbReference type="PROSITE" id="PS51186"/>
    </source>
</evidence>
<evidence type="ECO:0000313" key="3">
    <source>
        <dbReference type="Proteomes" id="UP000197019"/>
    </source>
</evidence>
<gene>
    <name evidence="2" type="ORF">CEK71_05930</name>
</gene>
<name>A0A1Z4BWH2_9GAMM</name>
<evidence type="ECO:0000313" key="2">
    <source>
        <dbReference type="EMBL" id="ASF45644.1"/>
    </source>
</evidence>
<dbReference type="Pfam" id="PF00583">
    <property type="entry name" value="Acetyltransf_1"/>
    <property type="match status" value="1"/>
</dbReference>
<proteinExistence type="predicted"/>
<dbReference type="EMBL" id="CP022129">
    <property type="protein sequence ID" value="ASF45644.1"/>
    <property type="molecule type" value="Genomic_DNA"/>
</dbReference>
<dbReference type="OrthoDB" id="9807426at2"/>
<reference evidence="2 3" key="1">
    <citation type="submission" date="2017-06" db="EMBL/GenBank/DDBJ databases">
        <title>Genome Sequencing of the methanotroph Methylovulum psychrotolerants str. HV10-M2 isolated from a high-altitude environment.</title>
        <authorList>
            <person name="Mateos-Rivera A."/>
        </authorList>
    </citation>
    <scope>NUCLEOTIDE SEQUENCE [LARGE SCALE GENOMIC DNA]</scope>
    <source>
        <strain evidence="2 3">HV10_M2</strain>
    </source>
</reference>
<sequence length="211" mass="23375">MQGNSYDGLEGFDMALADGELVSFRPVRPEHRKIVAEGMSALSFESRLFRFFTPMVCLSAQQLDYFTEVDQSDHVAWIALSSDNAGQTGLGIARFIRLPHQPRVAEFAIVVIDSYQNRGLGLILLALLYKMAVSKAIDTLRASVSLENKVMRRWLARLGAVGQYDDDGSYTMDWAVAGKPPDLTLPSLQRLKAIIVKIDEAMGQNVVPDPL</sequence>
<dbReference type="Gene3D" id="3.40.630.30">
    <property type="match status" value="1"/>
</dbReference>
<dbReference type="SUPFAM" id="SSF55729">
    <property type="entry name" value="Acyl-CoA N-acyltransferases (Nat)"/>
    <property type="match status" value="1"/>
</dbReference>
<dbReference type="Proteomes" id="UP000197019">
    <property type="component" value="Chromosome"/>
</dbReference>
<accession>A0A1Z4BWH2</accession>
<protein>
    <submittedName>
        <fullName evidence="2">GNAT family N-acetyltransferase</fullName>
    </submittedName>
</protein>
<dbReference type="PROSITE" id="PS51186">
    <property type="entry name" value="GNAT"/>
    <property type="match status" value="1"/>
</dbReference>
<dbReference type="AlphaFoldDB" id="A0A1Z4BWH2"/>
<dbReference type="InterPro" id="IPR000182">
    <property type="entry name" value="GNAT_dom"/>
</dbReference>